<name>A0A517PKE4_9PLAN</name>
<gene>
    <name evidence="3" type="ORF">HG66A1_16010</name>
</gene>
<feature type="domain" description="Peptidase C-terminal archaeal/bacterial" evidence="2">
    <location>
        <begin position="145"/>
        <end position="214"/>
    </location>
</feature>
<dbReference type="OrthoDB" id="237792at2"/>
<dbReference type="EMBL" id="CP036266">
    <property type="protein sequence ID" value="QDT19833.1"/>
    <property type="molecule type" value="Genomic_DNA"/>
</dbReference>
<reference evidence="3 4" key="1">
    <citation type="submission" date="2019-02" db="EMBL/GenBank/DDBJ databases">
        <title>Deep-cultivation of Planctomycetes and their phenomic and genomic characterization uncovers novel biology.</title>
        <authorList>
            <person name="Wiegand S."/>
            <person name="Jogler M."/>
            <person name="Boedeker C."/>
            <person name="Pinto D."/>
            <person name="Vollmers J."/>
            <person name="Rivas-Marin E."/>
            <person name="Kohn T."/>
            <person name="Peeters S.H."/>
            <person name="Heuer A."/>
            <person name="Rast P."/>
            <person name="Oberbeckmann S."/>
            <person name="Bunk B."/>
            <person name="Jeske O."/>
            <person name="Meyerdierks A."/>
            <person name="Storesund J.E."/>
            <person name="Kallscheuer N."/>
            <person name="Luecker S."/>
            <person name="Lage O.M."/>
            <person name="Pohl T."/>
            <person name="Merkel B.J."/>
            <person name="Hornburger P."/>
            <person name="Mueller R.-W."/>
            <person name="Bruemmer F."/>
            <person name="Labrenz M."/>
            <person name="Spormann A.M."/>
            <person name="Op den Camp H."/>
            <person name="Overmann J."/>
            <person name="Amann R."/>
            <person name="Jetten M.S.M."/>
            <person name="Mascher T."/>
            <person name="Medema M.H."/>
            <person name="Devos D.P."/>
            <person name="Kaster A.-K."/>
            <person name="Ovreas L."/>
            <person name="Rohde M."/>
            <person name="Galperin M.Y."/>
            <person name="Jogler C."/>
        </authorList>
    </citation>
    <scope>NUCLEOTIDE SEQUENCE [LARGE SCALE GENOMIC DNA]</scope>
    <source>
        <strain evidence="3 4">HG66A1</strain>
    </source>
</reference>
<sequence precursor="true">MKRPGRVSLFALIFLIQVLVSSVLTAATPPILDSVFPCGGQQGSSLELKVAGTGLDEVTRLICSHSEIAAEKIGKDQFRVSIPASVPVGTYDLRVLCRNGLSSPRSFIVGNRSEVLETEPNEKLKSAQAVSLDVSINGCISQKGDVDVYRFQASQGQRVVLECLAERIDSSLRPILEVFDSRGRRLAVNRGFFNNDPLISFRVPADGSYEVKVFDLIYSGSPNHFYRLDIDTGPRMLFTVPAVVQYGETTQVSIYGWNLNRLKNGPEQQLAQDAAAEAARRSLELGEDSSNRQPLLNQSSTTVRNAFEWLDMKIKAPADSDSIRVPLRRGSEQTDLESFAFQLEEGHAPLSISLTDLPVVLEQESHQTSQTAQQIAYPTEVSGQLISGDEQDWYAFQARRGEVLWFEAWGQRINSPVDLDISLLDGAGQKVLARFTDHISNSGSRQFSLSHLDPVGKWVVPEDGRYLIMIRNLRGGLDDDPRRVYRFSLRRQEPEFHLAVVPHHQKQASLNIERGGRALLDVYAIRKRGMDDSIRISAVNLPQGIECPDVWLGPHTERALLTVSASESAPAFVENLQLKVSSAQGAGGRISGGTLVRTDLPNATSRLTTGIPLAVTDTAPVKITATPQLTRKHDLFGELKLRHAPGSVLDVAVQVDRRDLSDQAEVKLQGVGLPQMIQNQSAVIPAGVNKGYLSFYLPPYFPEGHHTLTIQAETEVTNPESKKKTSVTLFSNPVSFEVKPAAFVVAVDTDSPRKIRRGETIQVKYSARRINGFISKIHTEVEAPAVKVDGLRVRGVTFVGQTEEGTLQIIANEDAPLGKQPFIRLSAVGVVEDQAVYHGSCFLNLEITNSTE</sequence>
<evidence type="ECO:0000256" key="1">
    <source>
        <dbReference type="SAM" id="SignalP"/>
    </source>
</evidence>
<dbReference type="Proteomes" id="UP000320421">
    <property type="component" value="Chromosome"/>
</dbReference>
<keyword evidence="4" id="KW-1185">Reference proteome</keyword>
<protein>
    <recommendedName>
        <fullName evidence="2">Peptidase C-terminal archaeal/bacterial domain-containing protein</fullName>
    </recommendedName>
</protein>
<evidence type="ECO:0000259" key="2">
    <source>
        <dbReference type="Pfam" id="PF04151"/>
    </source>
</evidence>
<dbReference type="Pfam" id="PF04151">
    <property type="entry name" value="PPC"/>
    <property type="match status" value="1"/>
</dbReference>
<accession>A0A517PKE4</accession>
<keyword evidence="1" id="KW-0732">Signal</keyword>
<dbReference type="InterPro" id="IPR007280">
    <property type="entry name" value="Peptidase_C_arc/bac"/>
</dbReference>
<proteinExistence type="predicted"/>
<dbReference type="RefSeq" id="WP_145181763.1">
    <property type="nucleotide sequence ID" value="NZ_CP036266.1"/>
</dbReference>
<evidence type="ECO:0000313" key="4">
    <source>
        <dbReference type="Proteomes" id="UP000320421"/>
    </source>
</evidence>
<organism evidence="3 4">
    <name type="scientific">Gimesia chilikensis</name>
    <dbReference type="NCBI Taxonomy" id="2605989"/>
    <lineage>
        <taxon>Bacteria</taxon>
        <taxon>Pseudomonadati</taxon>
        <taxon>Planctomycetota</taxon>
        <taxon>Planctomycetia</taxon>
        <taxon>Planctomycetales</taxon>
        <taxon>Planctomycetaceae</taxon>
        <taxon>Gimesia</taxon>
    </lineage>
</organism>
<feature type="chain" id="PRO_5022068560" description="Peptidase C-terminal archaeal/bacterial domain-containing protein" evidence="1">
    <location>
        <begin position="27"/>
        <end position="852"/>
    </location>
</feature>
<dbReference type="Gene3D" id="2.60.120.380">
    <property type="match status" value="2"/>
</dbReference>
<evidence type="ECO:0000313" key="3">
    <source>
        <dbReference type="EMBL" id="QDT19833.1"/>
    </source>
</evidence>
<feature type="signal peptide" evidence="1">
    <location>
        <begin position="1"/>
        <end position="26"/>
    </location>
</feature>
<dbReference type="AlphaFoldDB" id="A0A517PKE4"/>